<organism evidence="1 2">
    <name type="scientific">Dyadobacter subterraneus</name>
    <dbReference type="NCBI Taxonomy" id="2773304"/>
    <lineage>
        <taxon>Bacteria</taxon>
        <taxon>Pseudomonadati</taxon>
        <taxon>Bacteroidota</taxon>
        <taxon>Cytophagia</taxon>
        <taxon>Cytophagales</taxon>
        <taxon>Spirosomataceae</taxon>
        <taxon>Dyadobacter</taxon>
    </lineage>
</organism>
<name>A0ABR9W9H4_9BACT</name>
<dbReference type="InterPro" id="IPR017026">
    <property type="entry name" value="ImuA"/>
</dbReference>
<gene>
    <name evidence="1" type="ORF">IEE83_09520</name>
</gene>
<comment type="caution">
    <text evidence="1">The sequence shown here is derived from an EMBL/GenBank/DDBJ whole genome shotgun (WGS) entry which is preliminary data.</text>
</comment>
<accession>A0ABR9W9H4</accession>
<dbReference type="Gene3D" id="3.40.50.300">
    <property type="entry name" value="P-loop containing nucleotide triphosphate hydrolases"/>
    <property type="match status" value="1"/>
</dbReference>
<reference evidence="2" key="1">
    <citation type="submission" date="2023-07" db="EMBL/GenBank/DDBJ databases">
        <title>Dyadobacter sp. nov 'subterranea' isolated from contaminted grondwater.</title>
        <authorList>
            <person name="Szabo I."/>
            <person name="Al-Omari J."/>
            <person name="Szerdahelyi S.G."/>
            <person name="Rado J."/>
        </authorList>
    </citation>
    <scope>NUCLEOTIDE SEQUENCE [LARGE SCALE GENOMIC DNA]</scope>
    <source>
        <strain evidence="2">UP-52</strain>
    </source>
</reference>
<dbReference type="Proteomes" id="UP000634134">
    <property type="component" value="Unassembled WGS sequence"/>
</dbReference>
<dbReference type="EMBL" id="JACYGY010000001">
    <property type="protein sequence ID" value="MBE9462118.1"/>
    <property type="molecule type" value="Genomic_DNA"/>
</dbReference>
<dbReference type="PIRSF" id="PIRSF034285">
    <property type="entry name" value="UCP034285"/>
    <property type="match status" value="1"/>
</dbReference>
<evidence type="ECO:0000313" key="2">
    <source>
        <dbReference type="Proteomes" id="UP000634134"/>
    </source>
</evidence>
<dbReference type="SUPFAM" id="SSF52540">
    <property type="entry name" value="P-loop containing nucleoside triphosphate hydrolases"/>
    <property type="match status" value="1"/>
</dbReference>
<dbReference type="InterPro" id="IPR027417">
    <property type="entry name" value="P-loop_NTPase"/>
</dbReference>
<sequence>MKQPAIKNDIFEKLQKQIFSLQGFTPPSEGKQVNFGLGAAEQGFPNHVFPTGAVHELISDGQQHAAATTGFMAALLGKLMQDGGLSLWISQKRTLYPPALKFFGIDPDHVIFIDVKNEKDLLWMTEEALKCQALCAVIAEIKDLDLTASRRLQLAVEHSRVTGLLHRINPRMLGNTACASRWKISPVASVLEDDMPGMGFFRWDVQLLKVRNGQTGQWQIQWTAGLFEHVSIAVQVATGKDLLKTG</sequence>
<proteinExistence type="predicted"/>
<keyword evidence="2" id="KW-1185">Reference proteome</keyword>
<protein>
    <submittedName>
        <fullName evidence="1">Error-prone repair protein ImuA</fullName>
    </submittedName>
</protein>
<dbReference type="RefSeq" id="WP_194120343.1">
    <property type="nucleotide sequence ID" value="NZ_JACYGY010000001.1"/>
</dbReference>
<evidence type="ECO:0000313" key="1">
    <source>
        <dbReference type="EMBL" id="MBE9462118.1"/>
    </source>
</evidence>